<gene>
    <name evidence="4" type="ORF">OLMES_4301</name>
</gene>
<evidence type="ECO:0000256" key="1">
    <source>
        <dbReference type="PROSITE-ProRule" id="PRU00169"/>
    </source>
</evidence>
<dbReference type="OrthoDB" id="7298659at2"/>
<evidence type="ECO:0000256" key="2">
    <source>
        <dbReference type="PROSITE-ProRule" id="PRU00339"/>
    </source>
</evidence>
<keyword evidence="1" id="KW-0597">Phosphoprotein</keyword>
<evidence type="ECO:0000259" key="3">
    <source>
        <dbReference type="PROSITE" id="PS50110"/>
    </source>
</evidence>
<dbReference type="PROSITE" id="PS50110">
    <property type="entry name" value="RESPONSE_REGULATORY"/>
    <property type="match status" value="1"/>
</dbReference>
<evidence type="ECO:0000313" key="4">
    <source>
        <dbReference type="EMBL" id="ARU58310.1"/>
    </source>
</evidence>
<organism evidence="4 5">
    <name type="scientific">Oleiphilus messinensis</name>
    <dbReference type="NCBI Taxonomy" id="141451"/>
    <lineage>
        <taxon>Bacteria</taxon>
        <taxon>Pseudomonadati</taxon>
        <taxon>Pseudomonadota</taxon>
        <taxon>Gammaproteobacteria</taxon>
        <taxon>Oceanospirillales</taxon>
        <taxon>Oleiphilaceae</taxon>
        <taxon>Oleiphilus</taxon>
    </lineage>
</organism>
<dbReference type="Pfam" id="PF14559">
    <property type="entry name" value="TPR_19"/>
    <property type="match status" value="2"/>
</dbReference>
<dbReference type="SUPFAM" id="SSF48452">
    <property type="entry name" value="TPR-like"/>
    <property type="match status" value="2"/>
</dbReference>
<dbReference type="AlphaFoldDB" id="A0A1Y0IDG6"/>
<dbReference type="SMART" id="SM00448">
    <property type="entry name" value="REC"/>
    <property type="match status" value="1"/>
</dbReference>
<feature type="modified residue" description="4-aspartylphosphate" evidence="1">
    <location>
        <position position="68"/>
    </location>
</feature>
<feature type="repeat" description="TPR" evidence="2">
    <location>
        <begin position="454"/>
        <end position="487"/>
    </location>
</feature>
<dbReference type="EMBL" id="CP021425">
    <property type="protein sequence ID" value="ARU58310.1"/>
    <property type="molecule type" value="Genomic_DNA"/>
</dbReference>
<dbReference type="InterPro" id="IPR052048">
    <property type="entry name" value="ST_Response_Regulator"/>
</dbReference>
<dbReference type="PANTHER" id="PTHR43228">
    <property type="entry name" value="TWO-COMPONENT RESPONSE REGULATOR"/>
    <property type="match status" value="1"/>
</dbReference>
<evidence type="ECO:0000313" key="5">
    <source>
        <dbReference type="Proteomes" id="UP000196027"/>
    </source>
</evidence>
<reference evidence="4 5" key="1">
    <citation type="submission" date="2017-05" db="EMBL/GenBank/DDBJ databases">
        <title>Genomic insights into alkan degradation activity of Oleiphilus messinensis.</title>
        <authorList>
            <person name="Kozyavkin S.A."/>
            <person name="Slesarev A.I."/>
            <person name="Golyshin P.N."/>
            <person name="Korzhenkov A."/>
            <person name="Golyshina O.N."/>
            <person name="Toshchakov S.V."/>
        </authorList>
    </citation>
    <scope>NUCLEOTIDE SEQUENCE [LARGE SCALE GENOMIC DNA]</scope>
    <source>
        <strain evidence="4 5">ME102</strain>
    </source>
</reference>
<dbReference type="RefSeq" id="WP_087463106.1">
    <property type="nucleotide sequence ID" value="NZ_CP021425.1"/>
</dbReference>
<dbReference type="PANTHER" id="PTHR43228:SF1">
    <property type="entry name" value="TWO-COMPONENT RESPONSE REGULATOR ARR22"/>
    <property type="match status" value="1"/>
</dbReference>
<keyword evidence="2" id="KW-0802">TPR repeat</keyword>
<feature type="repeat" description="TPR" evidence="2">
    <location>
        <begin position="241"/>
        <end position="274"/>
    </location>
</feature>
<dbReference type="Gene3D" id="3.40.50.2300">
    <property type="match status" value="1"/>
</dbReference>
<dbReference type="InterPro" id="IPR011006">
    <property type="entry name" value="CheY-like_superfamily"/>
</dbReference>
<dbReference type="InterPro" id="IPR011990">
    <property type="entry name" value="TPR-like_helical_dom_sf"/>
</dbReference>
<name>A0A1Y0IDG6_9GAMM</name>
<dbReference type="GO" id="GO:0000160">
    <property type="term" value="P:phosphorelay signal transduction system"/>
    <property type="evidence" value="ECO:0007669"/>
    <property type="project" value="InterPro"/>
</dbReference>
<dbReference type="Pfam" id="PF00072">
    <property type="entry name" value="Response_reg"/>
    <property type="match status" value="1"/>
</dbReference>
<accession>A0A1Y0IDG6</accession>
<dbReference type="InterPro" id="IPR001789">
    <property type="entry name" value="Sig_transdc_resp-reg_receiver"/>
</dbReference>
<protein>
    <submittedName>
        <fullName evidence="4">Response regulator receiver</fullName>
    </submittedName>
</protein>
<feature type="domain" description="Response regulatory" evidence="3">
    <location>
        <begin position="18"/>
        <end position="137"/>
    </location>
</feature>
<dbReference type="Proteomes" id="UP000196027">
    <property type="component" value="Chromosome"/>
</dbReference>
<dbReference type="SUPFAM" id="SSF52172">
    <property type="entry name" value="CheY-like"/>
    <property type="match status" value="1"/>
</dbReference>
<dbReference type="KEGG" id="ome:OLMES_4301"/>
<proteinExistence type="predicted"/>
<dbReference type="CDD" id="cd17589">
    <property type="entry name" value="REC_TPR"/>
    <property type="match status" value="1"/>
</dbReference>
<dbReference type="SMART" id="SM00028">
    <property type="entry name" value="TPR"/>
    <property type="match status" value="4"/>
</dbReference>
<dbReference type="PROSITE" id="PS50005">
    <property type="entry name" value="TPR"/>
    <property type="match status" value="2"/>
</dbReference>
<sequence>MLTSKPKINFLKVYSKLKFLVVDDFENFRLSIRQMLRSFGVEHIDTASNGEEAVQRCTYERYDIVLCDYNMGDRKNGQHILEELRFKKLIRRTGLFILITAETSKDIVMGAREYAPDGYIAKPITKAVLQKRLDALIEQREILLPINQEIDKENYPAAITACDQILRQKTKYTTWCLRTMGELYLLTGDYAHARKVYEDILSSREIPWARLGVGKVQIAEQQYKEAIDTFKGILEQNKDMVEAYDYLAEIYRLQGKSKEAQKHLEKATQLSPLGILRQTQLGELCTQNQDLGKAAGAYRNAVKLGLFSCHDSSENYLQLGRTLSDLSEGNATDQGKQYAKEAITTLGKAAKRFEEEEDIKLKSLLIETRVHQGQNDQAASRKTFEAAQKLAEGSELPADTCLEMAKTFYKMGDTDKAEKMLFELAQRCNDDKSILNKIEDLLDEPGNLENKMKARELNRKGISYFEEGKLNEAVNIFQQALSETPKHPALNLNLVQVLLKAMEKQGKNPQQIAQCKGCLDRVKHIPTQHRQYKRLQFLIKKVSAL</sequence>
<keyword evidence="5" id="KW-1185">Reference proteome</keyword>
<dbReference type="InterPro" id="IPR019734">
    <property type="entry name" value="TPR_rpt"/>
</dbReference>
<dbReference type="Gene3D" id="1.25.40.10">
    <property type="entry name" value="Tetratricopeptide repeat domain"/>
    <property type="match status" value="3"/>
</dbReference>